<keyword evidence="2 5" id="KW-0812">Transmembrane</keyword>
<dbReference type="Gene3D" id="1.20.1070.10">
    <property type="entry name" value="Rhodopsin 7-helix transmembrane proteins"/>
    <property type="match status" value="1"/>
</dbReference>
<comment type="subcellular location">
    <subcellularLocation>
        <location evidence="1">Membrane</location>
    </subcellularLocation>
</comment>
<dbReference type="GO" id="GO:0016020">
    <property type="term" value="C:membrane"/>
    <property type="evidence" value="ECO:0007669"/>
    <property type="project" value="UniProtKB-SubCell"/>
</dbReference>
<dbReference type="SUPFAM" id="SSF81321">
    <property type="entry name" value="Family A G protein-coupled receptor-like"/>
    <property type="match status" value="1"/>
</dbReference>
<proteinExistence type="inferred from homology"/>
<accession>A0A914AS83</accession>
<dbReference type="PANTHER" id="PTHR45698">
    <property type="entry name" value="TRACE AMINE-ASSOCIATED RECEPTOR 19N-RELATED"/>
    <property type="match status" value="1"/>
</dbReference>
<dbReference type="PANTHER" id="PTHR45698:SF1">
    <property type="entry name" value="TRACE AMINE-ASSOCIATED RECEPTOR 13C-LIKE"/>
    <property type="match status" value="1"/>
</dbReference>
<evidence type="ECO:0000256" key="3">
    <source>
        <dbReference type="ARBA" id="ARBA00022989"/>
    </source>
</evidence>
<feature type="transmembrane region" description="Helical" evidence="6">
    <location>
        <begin position="190"/>
        <end position="215"/>
    </location>
</feature>
<comment type="similarity">
    <text evidence="5">Belongs to the G-protein coupled receptor 1 family.</text>
</comment>
<organism evidence="8 9">
    <name type="scientific">Patiria miniata</name>
    <name type="common">Bat star</name>
    <name type="synonym">Asterina miniata</name>
    <dbReference type="NCBI Taxonomy" id="46514"/>
    <lineage>
        <taxon>Eukaryota</taxon>
        <taxon>Metazoa</taxon>
        <taxon>Echinodermata</taxon>
        <taxon>Eleutherozoa</taxon>
        <taxon>Asterozoa</taxon>
        <taxon>Asteroidea</taxon>
        <taxon>Valvatacea</taxon>
        <taxon>Valvatida</taxon>
        <taxon>Asterinidae</taxon>
        <taxon>Patiria</taxon>
    </lineage>
</organism>
<keyword evidence="5" id="KW-0297">G-protein coupled receptor</keyword>
<dbReference type="AlphaFoldDB" id="A0A914AS83"/>
<feature type="transmembrane region" description="Helical" evidence="6">
    <location>
        <begin position="20"/>
        <end position="47"/>
    </location>
</feature>
<evidence type="ECO:0000313" key="8">
    <source>
        <dbReference type="EnsemblMetazoa" id="XP_038066518.1"/>
    </source>
</evidence>
<protein>
    <recommendedName>
        <fullName evidence="7">G-protein coupled receptors family 1 profile domain-containing protein</fullName>
    </recommendedName>
</protein>
<dbReference type="RefSeq" id="XP_038066518.1">
    <property type="nucleotide sequence ID" value="XM_038210590.1"/>
</dbReference>
<evidence type="ECO:0000256" key="4">
    <source>
        <dbReference type="ARBA" id="ARBA00023136"/>
    </source>
</evidence>
<dbReference type="Proteomes" id="UP000887568">
    <property type="component" value="Unplaced"/>
</dbReference>
<dbReference type="GeneID" id="119736574"/>
<dbReference type="PROSITE" id="PS50262">
    <property type="entry name" value="G_PROTEIN_RECEP_F1_2"/>
    <property type="match status" value="1"/>
</dbReference>
<keyword evidence="4 6" id="KW-0472">Membrane</keyword>
<dbReference type="PROSITE" id="PS00237">
    <property type="entry name" value="G_PROTEIN_RECEP_F1_1"/>
    <property type="match status" value="1"/>
</dbReference>
<keyword evidence="9" id="KW-1185">Reference proteome</keyword>
<evidence type="ECO:0000259" key="7">
    <source>
        <dbReference type="PROSITE" id="PS50262"/>
    </source>
</evidence>
<dbReference type="Pfam" id="PF00001">
    <property type="entry name" value="7tm_1"/>
    <property type="match status" value="1"/>
</dbReference>
<dbReference type="CDD" id="cd00637">
    <property type="entry name" value="7tm_classA_rhodopsin-like"/>
    <property type="match status" value="1"/>
</dbReference>
<name>A0A914AS83_PATMI</name>
<evidence type="ECO:0000313" key="9">
    <source>
        <dbReference type="Proteomes" id="UP000887568"/>
    </source>
</evidence>
<feature type="domain" description="G-protein coupled receptors family 1 profile" evidence="7">
    <location>
        <begin position="38"/>
        <end position="311"/>
    </location>
</feature>
<dbReference type="InterPro" id="IPR017452">
    <property type="entry name" value="GPCR_Rhodpsn_7TM"/>
</dbReference>
<evidence type="ECO:0000256" key="1">
    <source>
        <dbReference type="ARBA" id="ARBA00004370"/>
    </source>
</evidence>
<feature type="transmembrane region" description="Helical" evidence="6">
    <location>
        <begin position="151"/>
        <end position="170"/>
    </location>
</feature>
<dbReference type="OrthoDB" id="5965524at2759"/>
<keyword evidence="3 6" id="KW-1133">Transmembrane helix</keyword>
<dbReference type="PRINTS" id="PR00237">
    <property type="entry name" value="GPCRRHODOPSN"/>
</dbReference>
<feature type="transmembrane region" description="Helical" evidence="6">
    <location>
        <begin position="295"/>
        <end position="313"/>
    </location>
</feature>
<dbReference type="InterPro" id="IPR000276">
    <property type="entry name" value="GPCR_Rhodpsn"/>
</dbReference>
<feature type="transmembrane region" description="Helical" evidence="6">
    <location>
        <begin position="59"/>
        <end position="80"/>
    </location>
</feature>
<dbReference type="EnsemblMetazoa" id="XM_038210590.1">
    <property type="protein sequence ID" value="XP_038066518.1"/>
    <property type="gene ID" value="LOC119736574"/>
</dbReference>
<evidence type="ECO:0000256" key="6">
    <source>
        <dbReference type="SAM" id="Phobius"/>
    </source>
</evidence>
<sequence>MSATNSTQLLFNNTEPTTGIGKWVCHFMIAEGVIGVLGNLLVCFVILRVKFLHTMTNYLLVNLAVADMLSCLICIFKGLIYNEDCKIIDYVPTTFGGKVFSCRFLQSHFLEWALSYASAYNLCVVTFERYVALVHPLQYARKLTATRMKTLIALIWVMSFLFPLPFVFVLKPSNDPYLACSKMEYQDDTLQILFGVYTFLSSYLLPLTLMSWAYYKIHVTLKRQAKALNLQHARAAAYDLVIARQRLVSMLTIVLGALIILWTPINTAFLLCAHGPYRGQIPFCGSQGFKYFKEIVNFMFYFNSVINPIIYEFKYKKFRQGLKLTFCCCRKSHGANTVDTAMVPQ</sequence>
<feature type="transmembrane region" description="Helical" evidence="6">
    <location>
        <begin position="247"/>
        <end position="265"/>
    </location>
</feature>
<evidence type="ECO:0000256" key="5">
    <source>
        <dbReference type="RuleBase" id="RU000688"/>
    </source>
</evidence>
<dbReference type="GO" id="GO:0004930">
    <property type="term" value="F:G protein-coupled receptor activity"/>
    <property type="evidence" value="ECO:0007669"/>
    <property type="project" value="UniProtKB-KW"/>
</dbReference>
<keyword evidence="5" id="KW-0675">Receptor</keyword>
<reference evidence="8" key="1">
    <citation type="submission" date="2022-11" db="UniProtKB">
        <authorList>
            <consortium name="EnsemblMetazoa"/>
        </authorList>
    </citation>
    <scope>IDENTIFICATION</scope>
</reference>
<keyword evidence="5" id="KW-0807">Transducer</keyword>
<evidence type="ECO:0000256" key="2">
    <source>
        <dbReference type="ARBA" id="ARBA00022692"/>
    </source>
</evidence>